<reference evidence="2" key="1">
    <citation type="submission" date="2021-03" db="EMBL/GenBank/DDBJ databases">
        <authorList>
            <person name="So Y."/>
        </authorList>
    </citation>
    <scope>NUCLEOTIDE SEQUENCE</scope>
    <source>
        <strain evidence="2">SG15</strain>
    </source>
</reference>
<organism evidence="2 3">
    <name type="scientific">Roseomonas indoligenes</name>
    <dbReference type="NCBI Taxonomy" id="2820811"/>
    <lineage>
        <taxon>Bacteria</taxon>
        <taxon>Pseudomonadati</taxon>
        <taxon>Pseudomonadota</taxon>
        <taxon>Alphaproteobacteria</taxon>
        <taxon>Acetobacterales</taxon>
        <taxon>Roseomonadaceae</taxon>
        <taxon>Roseomonas</taxon>
    </lineage>
</organism>
<dbReference type="Proteomes" id="UP000677537">
    <property type="component" value="Unassembled WGS sequence"/>
</dbReference>
<accession>A0A940S4N5</accession>
<dbReference type="RefSeq" id="WP_209371491.1">
    <property type="nucleotide sequence ID" value="NZ_JAGIZA010000003.1"/>
</dbReference>
<name>A0A940S4N5_9PROT</name>
<evidence type="ECO:0000313" key="2">
    <source>
        <dbReference type="EMBL" id="MBP0492164.1"/>
    </source>
</evidence>
<proteinExistence type="predicted"/>
<evidence type="ECO:0000259" key="1">
    <source>
        <dbReference type="Pfam" id="PF07157"/>
    </source>
</evidence>
<feature type="domain" description="DNA circulation N-terminal" evidence="1">
    <location>
        <begin position="8"/>
        <end position="94"/>
    </location>
</feature>
<protein>
    <submittedName>
        <fullName evidence="2">DNA circularization N-terminal domain-containing protein</fullName>
    </submittedName>
</protein>
<dbReference type="InterPro" id="IPR009826">
    <property type="entry name" value="DNA_circ_N"/>
</dbReference>
<dbReference type="AlphaFoldDB" id="A0A940S4N5"/>
<dbReference type="EMBL" id="JAGIZA010000003">
    <property type="protein sequence ID" value="MBP0492164.1"/>
    <property type="molecule type" value="Genomic_DNA"/>
</dbReference>
<sequence>MSDWRDDLRPASWRGIPFGVFTHDTRAGRRTALHEYPFRDTAWVEDLGLAVRRLSLQGFVVGDDVVTQVEALRDAAEEEGPGELVHPIFGSCEVSLVDFGAEMRVELGRVASLAFIFIQGGERIYPTLGTDFAGDVLEACGLADLAASSDFAKDALGAVQQGAQVVQQVQSTARAYISQVQRFAGDVRSVVGSVGGLVPGLDRSFGRLIGGSRSPLGTLTSITGSVSQGLARVSQARAAVTRAGATVERLAGLL</sequence>
<gene>
    <name evidence="2" type="ORF">J5Y10_05160</name>
</gene>
<comment type="caution">
    <text evidence="2">The sequence shown here is derived from an EMBL/GenBank/DDBJ whole genome shotgun (WGS) entry which is preliminary data.</text>
</comment>
<dbReference type="Pfam" id="PF07157">
    <property type="entry name" value="DNA_circ_N"/>
    <property type="match status" value="1"/>
</dbReference>
<evidence type="ECO:0000313" key="3">
    <source>
        <dbReference type="Proteomes" id="UP000677537"/>
    </source>
</evidence>
<keyword evidence="3" id="KW-1185">Reference proteome</keyword>